<dbReference type="CDD" id="cd02440">
    <property type="entry name" value="AdoMet_MTases"/>
    <property type="match status" value="1"/>
</dbReference>
<dbReference type="InterPro" id="IPR001077">
    <property type="entry name" value="COMT_C"/>
</dbReference>
<evidence type="ECO:0000259" key="4">
    <source>
        <dbReference type="Pfam" id="PF00891"/>
    </source>
</evidence>
<keyword evidence="3" id="KW-0949">S-adenosyl-L-methionine</keyword>
<gene>
    <name evidence="6" type="ORF">JFN90_12275</name>
</gene>
<sequence>MELKEWTPATLLELSGGYWSTCALHAGVKLNIFTPLASNPLTAAELAGTLTCDARGLTMLLDALTALGLLKKEGRLYAATAFSTKFLNRTSPDYLGHIIMHHHHLVAGWSCLDEAVKTGHPVLERVSHEDVESSRESFLMGMFNLAMMIAPKIVPQIDLGGRRRLLDLGGGPGTYAIHFCRQNPQLDAVICDLPTTRSFAEQTVARFDLSDRIGFVAADFEQEDLPEGFDVAWLSHVLHGIGPDACARVLGKTVATLEHGGMILIQEFILDDKKDAPVFPALFSLNMLLGTPEGQAYSQGELFDMLLKAGATEVRRLPIELPNGAGVIAGVVP</sequence>
<dbReference type="GO" id="GO:0008168">
    <property type="term" value="F:methyltransferase activity"/>
    <property type="evidence" value="ECO:0007669"/>
    <property type="project" value="UniProtKB-KW"/>
</dbReference>
<protein>
    <submittedName>
        <fullName evidence="6">Methyltransferase</fullName>
    </submittedName>
</protein>
<dbReference type="PANTHER" id="PTHR43712">
    <property type="entry name" value="PUTATIVE (AFU_ORTHOLOGUE AFUA_4G14580)-RELATED"/>
    <property type="match status" value="1"/>
</dbReference>
<evidence type="ECO:0000256" key="1">
    <source>
        <dbReference type="ARBA" id="ARBA00022603"/>
    </source>
</evidence>
<accession>A0ABS0YSF2</accession>
<dbReference type="InterPro" id="IPR016461">
    <property type="entry name" value="COMT-like"/>
</dbReference>
<keyword evidence="7" id="KW-1185">Reference proteome</keyword>
<dbReference type="PIRSF" id="PIRSF005739">
    <property type="entry name" value="O-mtase"/>
    <property type="match status" value="1"/>
</dbReference>
<evidence type="ECO:0000256" key="2">
    <source>
        <dbReference type="ARBA" id="ARBA00022679"/>
    </source>
</evidence>
<dbReference type="EMBL" id="JAEMHK010000008">
    <property type="protein sequence ID" value="MBJ6800906.1"/>
    <property type="molecule type" value="Genomic_DNA"/>
</dbReference>
<dbReference type="PROSITE" id="PS51683">
    <property type="entry name" value="SAM_OMT_II"/>
    <property type="match status" value="1"/>
</dbReference>
<evidence type="ECO:0000313" key="7">
    <source>
        <dbReference type="Proteomes" id="UP000641025"/>
    </source>
</evidence>
<dbReference type="RefSeq" id="WP_199395406.1">
    <property type="nucleotide sequence ID" value="NZ_JAEMHK010000008.1"/>
</dbReference>
<dbReference type="SUPFAM" id="SSF53335">
    <property type="entry name" value="S-adenosyl-L-methionine-dependent methyltransferases"/>
    <property type="match status" value="1"/>
</dbReference>
<keyword evidence="1 6" id="KW-0489">Methyltransferase</keyword>
<dbReference type="InterPro" id="IPR036390">
    <property type="entry name" value="WH_DNA-bd_sf"/>
</dbReference>
<dbReference type="PANTHER" id="PTHR43712:SF2">
    <property type="entry name" value="O-METHYLTRANSFERASE CICE"/>
    <property type="match status" value="1"/>
</dbReference>
<dbReference type="Gene3D" id="3.40.50.150">
    <property type="entry name" value="Vaccinia Virus protein VP39"/>
    <property type="match status" value="1"/>
</dbReference>
<feature type="domain" description="O-methyltransferase dimerisation" evidence="5">
    <location>
        <begin position="12"/>
        <end position="88"/>
    </location>
</feature>
<name>A0ABS0YSF2_9BACT</name>
<reference evidence="6 7" key="1">
    <citation type="submission" date="2020-12" db="EMBL/GenBank/DDBJ databases">
        <title>Geomonas sp. Red259, isolated from paddy soil.</title>
        <authorList>
            <person name="Xu Z."/>
            <person name="Zhang Z."/>
            <person name="Masuda Y."/>
            <person name="Itoh H."/>
            <person name="Senoo K."/>
        </authorList>
    </citation>
    <scope>NUCLEOTIDE SEQUENCE [LARGE SCALE GENOMIC DNA]</scope>
    <source>
        <strain evidence="6 7">Red259</strain>
    </source>
</reference>
<comment type="caution">
    <text evidence="6">The sequence shown here is derived from an EMBL/GenBank/DDBJ whole genome shotgun (WGS) entry which is preliminary data.</text>
</comment>
<organism evidence="6 7">
    <name type="scientific">Geomonas propionica</name>
    <dbReference type="NCBI Taxonomy" id="2798582"/>
    <lineage>
        <taxon>Bacteria</taxon>
        <taxon>Pseudomonadati</taxon>
        <taxon>Thermodesulfobacteriota</taxon>
        <taxon>Desulfuromonadia</taxon>
        <taxon>Geobacterales</taxon>
        <taxon>Geobacteraceae</taxon>
        <taxon>Geomonas</taxon>
    </lineage>
</organism>
<keyword evidence="2" id="KW-0808">Transferase</keyword>
<evidence type="ECO:0000259" key="5">
    <source>
        <dbReference type="Pfam" id="PF08100"/>
    </source>
</evidence>
<dbReference type="InterPro" id="IPR036388">
    <property type="entry name" value="WH-like_DNA-bd_sf"/>
</dbReference>
<dbReference type="Gene3D" id="1.10.10.10">
    <property type="entry name" value="Winged helix-like DNA-binding domain superfamily/Winged helix DNA-binding domain"/>
    <property type="match status" value="1"/>
</dbReference>
<dbReference type="Pfam" id="PF08100">
    <property type="entry name" value="Dimerisation"/>
    <property type="match status" value="1"/>
</dbReference>
<evidence type="ECO:0000256" key="3">
    <source>
        <dbReference type="ARBA" id="ARBA00022691"/>
    </source>
</evidence>
<dbReference type="Pfam" id="PF00891">
    <property type="entry name" value="Methyltransf_2"/>
    <property type="match status" value="1"/>
</dbReference>
<dbReference type="InterPro" id="IPR012967">
    <property type="entry name" value="COMT_dimerisation"/>
</dbReference>
<proteinExistence type="predicted"/>
<dbReference type="GO" id="GO:0032259">
    <property type="term" value="P:methylation"/>
    <property type="evidence" value="ECO:0007669"/>
    <property type="project" value="UniProtKB-KW"/>
</dbReference>
<evidence type="ECO:0000313" key="6">
    <source>
        <dbReference type="EMBL" id="MBJ6800906.1"/>
    </source>
</evidence>
<dbReference type="InterPro" id="IPR029063">
    <property type="entry name" value="SAM-dependent_MTases_sf"/>
</dbReference>
<dbReference type="Proteomes" id="UP000641025">
    <property type="component" value="Unassembled WGS sequence"/>
</dbReference>
<dbReference type="SUPFAM" id="SSF46785">
    <property type="entry name" value="Winged helix' DNA-binding domain"/>
    <property type="match status" value="1"/>
</dbReference>
<feature type="domain" description="O-methyltransferase C-terminal" evidence="4">
    <location>
        <begin position="129"/>
        <end position="310"/>
    </location>
</feature>